<name>A0AAV7WUU1_PLEWA</name>
<feature type="signal peptide" evidence="1">
    <location>
        <begin position="1"/>
        <end position="26"/>
    </location>
</feature>
<dbReference type="Proteomes" id="UP001066276">
    <property type="component" value="Chromosome 1_1"/>
</dbReference>
<comment type="caution">
    <text evidence="2">The sequence shown here is derived from an EMBL/GenBank/DDBJ whole genome shotgun (WGS) entry which is preliminary data.</text>
</comment>
<evidence type="ECO:0000313" key="3">
    <source>
        <dbReference type="Proteomes" id="UP001066276"/>
    </source>
</evidence>
<sequence length="147" mass="16073">MDGGGGLRTLLLGGVAVWVMRPDAAAWEEQRPGPAQKWVVNAGEYAGCARCGGHGEQEMRKGSNWEERMSDVSLEEGELRTSRRCTICSFWLNEAMRSATGRSLNDSTHSWLEVEEPAQTLQELLQLEEKGATSVILLISAPAEPVS</sequence>
<protein>
    <submittedName>
        <fullName evidence="2">Uncharacterized protein</fullName>
    </submittedName>
</protein>
<dbReference type="EMBL" id="JANPWB010000001">
    <property type="protein sequence ID" value="KAJ1217893.1"/>
    <property type="molecule type" value="Genomic_DNA"/>
</dbReference>
<evidence type="ECO:0000256" key="1">
    <source>
        <dbReference type="SAM" id="SignalP"/>
    </source>
</evidence>
<proteinExistence type="predicted"/>
<gene>
    <name evidence="2" type="ORF">NDU88_005480</name>
</gene>
<accession>A0AAV7WUU1</accession>
<dbReference type="AlphaFoldDB" id="A0AAV7WUU1"/>
<reference evidence="2" key="1">
    <citation type="journal article" date="2022" name="bioRxiv">
        <title>Sequencing and chromosome-scale assembly of the giantPleurodeles waltlgenome.</title>
        <authorList>
            <person name="Brown T."/>
            <person name="Elewa A."/>
            <person name="Iarovenko S."/>
            <person name="Subramanian E."/>
            <person name="Araus A.J."/>
            <person name="Petzold A."/>
            <person name="Susuki M."/>
            <person name="Suzuki K.-i.T."/>
            <person name="Hayashi T."/>
            <person name="Toyoda A."/>
            <person name="Oliveira C."/>
            <person name="Osipova E."/>
            <person name="Leigh N.D."/>
            <person name="Simon A."/>
            <person name="Yun M.H."/>
        </authorList>
    </citation>
    <scope>NUCLEOTIDE SEQUENCE</scope>
    <source>
        <strain evidence="2">20211129_DDA</strain>
        <tissue evidence="2">Liver</tissue>
    </source>
</reference>
<organism evidence="2 3">
    <name type="scientific">Pleurodeles waltl</name>
    <name type="common">Iberian ribbed newt</name>
    <dbReference type="NCBI Taxonomy" id="8319"/>
    <lineage>
        <taxon>Eukaryota</taxon>
        <taxon>Metazoa</taxon>
        <taxon>Chordata</taxon>
        <taxon>Craniata</taxon>
        <taxon>Vertebrata</taxon>
        <taxon>Euteleostomi</taxon>
        <taxon>Amphibia</taxon>
        <taxon>Batrachia</taxon>
        <taxon>Caudata</taxon>
        <taxon>Salamandroidea</taxon>
        <taxon>Salamandridae</taxon>
        <taxon>Pleurodelinae</taxon>
        <taxon>Pleurodeles</taxon>
    </lineage>
</organism>
<evidence type="ECO:0000313" key="2">
    <source>
        <dbReference type="EMBL" id="KAJ1217893.1"/>
    </source>
</evidence>
<keyword evidence="1" id="KW-0732">Signal</keyword>
<feature type="chain" id="PRO_5043832389" evidence="1">
    <location>
        <begin position="27"/>
        <end position="147"/>
    </location>
</feature>
<keyword evidence="3" id="KW-1185">Reference proteome</keyword>